<evidence type="ECO:0000256" key="3">
    <source>
        <dbReference type="ARBA" id="ARBA00023125"/>
    </source>
</evidence>
<evidence type="ECO:0000256" key="2">
    <source>
        <dbReference type="ARBA" id="ARBA00022723"/>
    </source>
</evidence>
<sequence>MFVLMSKKAAAARALPPPTNSAAQSSSRTQNACDPCRIRKSKCDGHVPCGRCRTKQIVCTSSRRFAKASGPITEEHVAILQEQQRRLTRAISNMADIIKQAASHGFSGLGDMSTSLTGSELSPFELAEILQRFAPDSQMPETATSPVVGSHLPLKKRRFHENALPKQQVLDVQMEVGDATQTNDQGLEPFQKFLTTVQQHNGNGLNPTASNFQPSLPAFEAQQLQALPTTDWQKMSFAEPMGDPSFDIHPQLAPFVDMVDWDASLEHFLNSQCSEANPDWATINPDLGLQNGASR</sequence>
<keyword evidence="2" id="KW-0479">Metal-binding</keyword>
<evidence type="ECO:0000259" key="5">
    <source>
        <dbReference type="PROSITE" id="PS50048"/>
    </source>
</evidence>
<accession>A0A6A6BW20</accession>
<comment type="subcellular location">
    <subcellularLocation>
        <location evidence="1">Nucleus</location>
    </subcellularLocation>
</comment>
<keyword evidence="4" id="KW-0539">Nucleus</keyword>
<dbReference type="Gene3D" id="4.10.240.10">
    <property type="entry name" value="Zn(2)-C6 fungal-type DNA-binding domain"/>
    <property type="match status" value="1"/>
</dbReference>
<evidence type="ECO:0000313" key="6">
    <source>
        <dbReference type="EMBL" id="KAF2158763.1"/>
    </source>
</evidence>
<evidence type="ECO:0000313" key="7">
    <source>
        <dbReference type="Proteomes" id="UP000799537"/>
    </source>
</evidence>
<dbReference type="PANTHER" id="PTHR46910:SF3">
    <property type="entry name" value="HALOTOLERANCE PROTEIN 9-RELATED"/>
    <property type="match status" value="1"/>
</dbReference>
<dbReference type="InterPro" id="IPR001138">
    <property type="entry name" value="Zn2Cys6_DnaBD"/>
</dbReference>
<dbReference type="GO" id="GO:0005634">
    <property type="term" value="C:nucleus"/>
    <property type="evidence" value="ECO:0007669"/>
    <property type="project" value="UniProtKB-SubCell"/>
</dbReference>
<dbReference type="Proteomes" id="UP000799537">
    <property type="component" value="Unassembled WGS sequence"/>
</dbReference>
<dbReference type="GeneID" id="54564133"/>
<keyword evidence="7" id="KW-1185">Reference proteome</keyword>
<feature type="domain" description="Zn(2)-C6 fungal-type" evidence="5">
    <location>
        <begin position="32"/>
        <end position="61"/>
    </location>
</feature>
<dbReference type="OrthoDB" id="10261408at2759"/>
<evidence type="ECO:0000256" key="1">
    <source>
        <dbReference type="ARBA" id="ARBA00004123"/>
    </source>
</evidence>
<dbReference type="GO" id="GO:0000981">
    <property type="term" value="F:DNA-binding transcription factor activity, RNA polymerase II-specific"/>
    <property type="evidence" value="ECO:0007669"/>
    <property type="project" value="InterPro"/>
</dbReference>
<dbReference type="GO" id="GO:0008270">
    <property type="term" value="F:zinc ion binding"/>
    <property type="evidence" value="ECO:0007669"/>
    <property type="project" value="InterPro"/>
</dbReference>
<gene>
    <name evidence="6" type="ORF">M409DRAFT_38103</name>
</gene>
<dbReference type="PROSITE" id="PS50048">
    <property type="entry name" value="ZN2_CY6_FUNGAL_2"/>
    <property type="match status" value="1"/>
</dbReference>
<proteinExistence type="predicted"/>
<dbReference type="AlphaFoldDB" id="A0A6A6BW20"/>
<dbReference type="InterPro" id="IPR036864">
    <property type="entry name" value="Zn2-C6_fun-type_DNA-bd_sf"/>
</dbReference>
<dbReference type="CDD" id="cd00067">
    <property type="entry name" value="GAL4"/>
    <property type="match status" value="1"/>
</dbReference>
<dbReference type="EMBL" id="ML993649">
    <property type="protein sequence ID" value="KAF2158763.1"/>
    <property type="molecule type" value="Genomic_DNA"/>
</dbReference>
<evidence type="ECO:0000256" key="4">
    <source>
        <dbReference type="ARBA" id="ARBA00023242"/>
    </source>
</evidence>
<protein>
    <recommendedName>
        <fullName evidence="5">Zn(2)-C6 fungal-type domain-containing protein</fullName>
    </recommendedName>
</protein>
<reference evidence="6" key="1">
    <citation type="journal article" date="2020" name="Stud. Mycol.">
        <title>101 Dothideomycetes genomes: a test case for predicting lifestyles and emergence of pathogens.</title>
        <authorList>
            <person name="Haridas S."/>
            <person name="Albert R."/>
            <person name="Binder M."/>
            <person name="Bloem J."/>
            <person name="Labutti K."/>
            <person name="Salamov A."/>
            <person name="Andreopoulos B."/>
            <person name="Baker S."/>
            <person name="Barry K."/>
            <person name="Bills G."/>
            <person name="Bluhm B."/>
            <person name="Cannon C."/>
            <person name="Castanera R."/>
            <person name="Culley D."/>
            <person name="Daum C."/>
            <person name="Ezra D."/>
            <person name="Gonzalez J."/>
            <person name="Henrissat B."/>
            <person name="Kuo A."/>
            <person name="Liang C."/>
            <person name="Lipzen A."/>
            <person name="Lutzoni F."/>
            <person name="Magnuson J."/>
            <person name="Mondo S."/>
            <person name="Nolan M."/>
            <person name="Ohm R."/>
            <person name="Pangilinan J."/>
            <person name="Park H.-J."/>
            <person name="Ramirez L."/>
            <person name="Alfaro M."/>
            <person name="Sun H."/>
            <person name="Tritt A."/>
            <person name="Yoshinaga Y."/>
            <person name="Zwiers L.-H."/>
            <person name="Turgeon B."/>
            <person name="Goodwin S."/>
            <person name="Spatafora J."/>
            <person name="Crous P."/>
            <person name="Grigoriev I."/>
        </authorList>
    </citation>
    <scope>NUCLEOTIDE SEQUENCE</scope>
    <source>
        <strain evidence="6">ATCC 36951</strain>
    </source>
</reference>
<dbReference type="RefSeq" id="XP_033659652.1">
    <property type="nucleotide sequence ID" value="XM_033810861.1"/>
</dbReference>
<dbReference type="InterPro" id="IPR050987">
    <property type="entry name" value="AtrR-like"/>
</dbReference>
<keyword evidence="3" id="KW-0238">DNA-binding</keyword>
<dbReference type="PROSITE" id="PS00463">
    <property type="entry name" value="ZN2_CY6_FUNGAL_1"/>
    <property type="match status" value="1"/>
</dbReference>
<name>A0A6A6BW20_ZASCE</name>
<dbReference type="SUPFAM" id="SSF57701">
    <property type="entry name" value="Zn2/Cys6 DNA-binding domain"/>
    <property type="match status" value="1"/>
</dbReference>
<dbReference type="PANTHER" id="PTHR46910">
    <property type="entry name" value="TRANSCRIPTION FACTOR PDR1"/>
    <property type="match status" value="1"/>
</dbReference>
<organism evidence="6 7">
    <name type="scientific">Zasmidium cellare ATCC 36951</name>
    <dbReference type="NCBI Taxonomy" id="1080233"/>
    <lineage>
        <taxon>Eukaryota</taxon>
        <taxon>Fungi</taxon>
        <taxon>Dikarya</taxon>
        <taxon>Ascomycota</taxon>
        <taxon>Pezizomycotina</taxon>
        <taxon>Dothideomycetes</taxon>
        <taxon>Dothideomycetidae</taxon>
        <taxon>Mycosphaerellales</taxon>
        <taxon>Mycosphaerellaceae</taxon>
        <taxon>Zasmidium</taxon>
    </lineage>
</organism>
<dbReference type="SMART" id="SM00066">
    <property type="entry name" value="GAL4"/>
    <property type="match status" value="1"/>
</dbReference>
<dbReference type="Pfam" id="PF00172">
    <property type="entry name" value="Zn_clus"/>
    <property type="match status" value="1"/>
</dbReference>
<dbReference type="GO" id="GO:0003677">
    <property type="term" value="F:DNA binding"/>
    <property type="evidence" value="ECO:0007669"/>
    <property type="project" value="UniProtKB-KW"/>
</dbReference>